<organism evidence="9 10">
    <name type="scientific">Pedobacter panaciterrae</name>
    <dbReference type="NCBI Taxonomy" id="363849"/>
    <lineage>
        <taxon>Bacteria</taxon>
        <taxon>Pseudomonadati</taxon>
        <taxon>Bacteroidota</taxon>
        <taxon>Sphingobacteriia</taxon>
        <taxon>Sphingobacteriales</taxon>
        <taxon>Sphingobacteriaceae</taxon>
        <taxon>Pedobacter</taxon>
    </lineage>
</organism>
<keyword evidence="5 8" id="KW-0255">Endonuclease</keyword>
<evidence type="ECO:0000313" key="10">
    <source>
        <dbReference type="Proteomes" id="UP001378956"/>
    </source>
</evidence>
<proteinExistence type="inferred from homology"/>
<feature type="binding site" evidence="8">
    <location>
        <position position="64"/>
    </location>
    <ligand>
        <name>Zn(2+)</name>
        <dbReference type="ChEBI" id="CHEBI:29105"/>
        <label>1</label>
        <note>catalytic</note>
    </ligand>
</feature>
<dbReference type="PANTHER" id="PTHR46018:SF2">
    <property type="entry name" value="ZINC PHOSPHODIESTERASE ELAC PROTEIN 1"/>
    <property type="match status" value="1"/>
</dbReference>
<dbReference type="Proteomes" id="UP001378956">
    <property type="component" value="Unassembled WGS sequence"/>
</dbReference>
<evidence type="ECO:0000256" key="3">
    <source>
        <dbReference type="ARBA" id="ARBA00022722"/>
    </source>
</evidence>
<sequence>MKFEVTILGSSSATPVYNRNPTAQLLNCNEKFYLIDCGEGTQQQLIKYGFKASKIDYVFISHLHGDHYFGLIGLLSSLHLNGRVKPIKIFAPEPLQEILALQFKYSETVIRYPIEFVVTQANESVQIFENADLVVDSFVLNHRIPCTGFKFIQKKRLRKLIVEKLEEEQIDIEYYPLLKRGVDLNLPDGRVILNKDYTTDSDTPKKYGYCSDTLFDETYFNNIADCDLLYHEATFLHEMLDRANITHHTTALQAGEIAKMTGAAKLLIGHFSSRYKTLQPLLDEAKSVFENTELAIEGNTYII</sequence>
<dbReference type="HAMAP" id="MF_01818">
    <property type="entry name" value="RNase_Z_BN"/>
    <property type="match status" value="1"/>
</dbReference>
<name>A0ABU8NFG3_9SPHI</name>
<dbReference type="InterPro" id="IPR013471">
    <property type="entry name" value="RNase_Z/BN"/>
</dbReference>
<reference evidence="9 10" key="1">
    <citation type="submission" date="2024-03" db="EMBL/GenBank/DDBJ databases">
        <title>Sequence of Lycoming College Course Isolates.</title>
        <authorList>
            <person name="Plotts O."/>
            <person name="Newman J."/>
        </authorList>
    </citation>
    <scope>NUCLEOTIDE SEQUENCE [LARGE SCALE GENOMIC DNA]</scope>
    <source>
        <strain evidence="9 10">CJB-3</strain>
    </source>
</reference>
<dbReference type="EMBL" id="JBBEUB010000001">
    <property type="protein sequence ID" value="MEJ2901002.1"/>
    <property type="molecule type" value="Genomic_DNA"/>
</dbReference>
<comment type="function">
    <text evidence="8">Zinc phosphodiesterase, which displays some tRNA 3'-processing endonuclease activity. Probably involved in tRNA maturation, by removing a 3'-trailer from precursor tRNA.</text>
</comment>
<dbReference type="GO" id="GO:0042781">
    <property type="term" value="F:3'-tRNA processing endoribonuclease activity"/>
    <property type="evidence" value="ECO:0007669"/>
    <property type="project" value="UniProtKB-EC"/>
</dbReference>
<keyword evidence="7 8" id="KW-0862">Zinc</keyword>
<keyword evidence="10" id="KW-1185">Reference proteome</keyword>
<gene>
    <name evidence="8" type="primary">rnz</name>
    <name evidence="9" type="ORF">WAE58_01115</name>
</gene>
<dbReference type="InterPro" id="IPR036866">
    <property type="entry name" value="RibonucZ/Hydroxyglut_hydro"/>
</dbReference>
<comment type="caution">
    <text evidence="9">The sequence shown here is derived from an EMBL/GenBank/DDBJ whole genome shotgun (WGS) entry which is preliminary data.</text>
</comment>
<evidence type="ECO:0000256" key="7">
    <source>
        <dbReference type="ARBA" id="ARBA00022833"/>
    </source>
</evidence>
<dbReference type="Pfam" id="PF23023">
    <property type="entry name" value="Anti-Pycsar_Apyc1"/>
    <property type="match status" value="1"/>
</dbReference>
<accession>A0ABU8NFG3</accession>
<evidence type="ECO:0000256" key="1">
    <source>
        <dbReference type="ARBA" id="ARBA00011738"/>
    </source>
</evidence>
<feature type="binding site" evidence="8">
    <location>
        <position position="270"/>
    </location>
    <ligand>
        <name>Zn(2+)</name>
        <dbReference type="ChEBI" id="CHEBI:29105"/>
        <label>2</label>
        <note>catalytic</note>
    </ligand>
</feature>
<dbReference type="EC" id="3.1.26.11" evidence="8"/>
<dbReference type="RefSeq" id="WP_288883817.1">
    <property type="nucleotide sequence ID" value="NZ_CBFGNQ010000004.1"/>
</dbReference>
<feature type="binding site" evidence="8">
    <location>
        <position position="62"/>
    </location>
    <ligand>
        <name>Zn(2+)</name>
        <dbReference type="ChEBI" id="CHEBI:29105"/>
        <label>1</label>
        <note>catalytic</note>
    </ligand>
</feature>
<feature type="binding site" evidence="8">
    <location>
        <position position="66"/>
    </location>
    <ligand>
        <name>Zn(2+)</name>
        <dbReference type="ChEBI" id="CHEBI:29105"/>
        <label>2</label>
        <note>catalytic</note>
    </ligand>
</feature>
<keyword evidence="4 8" id="KW-0479">Metal-binding</keyword>
<feature type="active site" description="Proton acceptor" evidence="8">
    <location>
        <position position="66"/>
    </location>
</feature>
<comment type="similarity">
    <text evidence="8">Belongs to the RNase Z family.</text>
</comment>
<keyword evidence="3 8" id="KW-0540">Nuclease</keyword>
<evidence type="ECO:0000256" key="6">
    <source>
        <dbReference type="ARBA" id="ARBA00022801"/>
    </source>
</evidence>
<comment type="cofactor">
    <cofactor evidence="8">
        <name>Zn(2+)</name>
        <dbReference type="ChEBI" id="CHEBI:29105"/>
    </cofactor>
    <text evidence="8">Binds 2 Zn(2+) ions.</text>
</comment>
<comment type="catalytic activity">
    <reaction evidence="8">
        <text>Endonucleolytic cleavage of RNA, removing extra 3' nucleotides from tRNA precursor, generating 3' termini of tRNAs. A 3'-hydroxy group is left at the tRNA terminus and a 5'-phosphoryl group is left at the trailer molecule.</text>
        <dbReference type="EC" id="3.1.26.11"/>
    </reaction>
</comment>
<dbReference type="PANTHER" id="PTHR46018">
    <property type="entry name" value="ZINC PHOSPHODIESTERASE ELAC PROTEIN 1"/>
    <property type="match status" value="1"/>
</dbReference>
<evidence type="ECO:0000313" key="9">
    <source>
        <dbReference type="EMBL" id="MEJ2901002.1"/>
    </source>
</evidence>
<dbReference type="SUPFAM" id="SSF56281">
    <property type="entry name" value="Metallo-hydrolase/oxidoreductase"/>
    <property type="match status" value="1"/>
</dbReference>
<keyword evidence="6 8" id="KW-0378">Hydrolase</keyword>
<evidence type="ECO:0000256" key="5">
    <source>
        <dbReference type="ARBA" id="ARBA00022759"/>
    </source>
</evidence>
<dbReference type="CDD" id="cd07717">
    <property type="entry name" value="RNaseZ_ZiPD-like_MBL-fold"/>
    <property type="match status" value="1"/>
</dbReference>
<feature type="binding site" evidence="8">
    <location>
        <position position="142"/>
    </location>
    <ligand>
        <name>Zn(2+)</name>
        <dbReference type="ChEBI" id="CHEBI:29105"/>
        <label>1</label>
        <note>catalytic</note>
    </ligand>
</feature>
<dbReference type="Gene3D" id="3.60.15.10">
    <property type="entry name" value="Ribonuclease Z/Hydroxyacylglutathione hydrolase-like"/>
    <property type="match status" value="1"/>
</dbReference>
<feature type="binding site" evidence="8">
    <location>
        <position position="212"/>
    </location>
    <ligand>
        <name>Zn(2+)</name>
        <dbReference type="ChEBI" id="CHEBI:29105"/>
        <label>1</label>
        <note>catalytic</note>
    </ligand>
</feature>
<comment type="subunit">
    <text evidence="1 8">Homodimer.</text>
</comment>
<evidence type="ECO:0000256" key="2">
    <source>
        <dbReference type="ARBA" id="ARBA00022694"/>
    </source>
</evidence>
<evidence type="ECO:0000256" key="4">
    <source>
        <dbReference type="ARBA" id="ARBA00022723"/>
    </source>
</evidence>
<keyword evidence="2 8" id="KW-0819">tRNA processing</keyword>
<feature type="binding site" evidence="8">
    <location>
        <position position="67"/>
    </location>
    <ligand>
        <name>Zn(2+)</name>
        <dbReference type="ChEBI" id="CHEBI:29105"/>
        <label>2</label>
        <note>catalytic</note>
    </ligand>
</feature>
<feature type="binding site" evidence="8">
    <location>
        <position position="212"/>
    </location>
    <ligand>
        <name>Zn(2+)</name>
        <dbReference type="ChEBI" id="CHEBI:29105"/>
        <label>2</label>
        <note>catalytic</note>
    </ligand>
</feature>
<dbReference type="NCBIfam" id="NF000801">
    <property type="entry name" value="PRK00055.1-3"/>
    <property type="match status" value="1"/>
</dbReference>
<evidence type="ECO:0000256" key="8">
    <source>
        <dbReference type="HAMAP-Rule" id="MF_01818"/>
    </source>
</evidence>
<protein>
    <recommendedName>
        <fullName evidence="8">Ribonuclease Z</fullName>
        <shortName evidence="8">RNase Z</shortName>
        <ecNumber evidence="8">3.1.26.11</ecNumber>
    </recommendedName>
    <alternativeName>
        <fullName evidence="8">tRNA 3 endonuclease</fullName>
    </alternativeName>
    <alternativeName>
        <fullName evidence="8">tRNase Z</fullName>
    </alternativeName>
</protein>